<name>A0ABS1EI15_9BURK</name>
<organism evidence="1 2">
    <name type="scientific">Advenella mandrilli</name>
    <dbReference type="NCBI Taxonomy" id="2800330"/>
    <lineage>
        <taxon>Bacteria</taxon>
        <taxon>Pseudomonadati</taxon>
        <taxon>Pseudomonadota</taxon>
        <taxon>Betaproteobacteria</taxon>
        <taxon>Burkholderiales</taxon>
        <taxon>Alcaligenaceae</taxon>
    </lineage>
</organism>
<comment type="caution">
    <text evidence="1">The sequence shown here is derived from an EMBL/GenBank/DDBJ whole genome shotgun (WGS) entry which is preliminary data.</text>
</comment>
<reference evidence="1 2" key="1">
    <citation type="submission" date="2020-12" db="EMBL/GenBank/DDBJ databases">
        <authorList>
            <person name="Lu T."/>
            <person name="Wang Q."/>
            <person name="Han X."/>
        </authorList>
    </citation>
    <scope>NUCLEOTIDE SEQUENCE [LARGE SCALE GENOMIC DNA]</scope>
    <source>
        <strain evidence="1 2">WQ 585</strain>
    </source>
</reference>
<gene>
    <name evidence="1" type="ORF">JHL22_15825</name>
</gene>
<keyword evidence="2" id="KW-1185">Reference proteome</keyword>
<protein>
    <submittedName>
        <fullName evidence="1">Uncharacterized protein</fullName>
    </submittedName>
</protein>
<evidence type="ECO:0000313" key="1">
    <source>
        <dbReference type="EMBL" id="MBK1782674.1"/>
    </source>
</evidence>
<accession>A0ABS1EI15</accession>
<proteinExistence type="predicted"/>
<evidence type="ECO:0000313" key="2">
    <source>
        <dbReference type="Proteomes" id="UP000635316"/>
    </source>
</evidence>
<dbReference type="Proteomes" id="UP000635316">
    <property type="component" value="Unassembled WGS sequence"/>
</dbReference>
<dbReference type="EMBL" id="JAENGP010000034">
    <property type="protein sequence ID" value="MBK1782674.1"/>
    <property type="molecule type" value="Genomic_DNA"/>
</dbReference>
<sequence length="102" mass="11284">MLTRPSCNNLRLVDRIRAHAYICFIALVLARVMRERLCQNPVPDVCSPERALSVLRRIQTHKVTFDGQAPVTGISAIDAEPAAVLASLKVKKPFADVAYVNL</sequence>